<dbReference type="AlphaFoldDB" id="Q0UIT3"/>
<organism evidence="2 3">
    <name type="scientific">Phaeosphaeria nodorum (strain SN15 / ATCC MYA-4574 / FGSC 10173)</name>
    <name type="common">Glume blotch fungus</name>
    <name type="synonym">Parastagonospora nodorum</name>
    <dbReference type="NCBI Taxonomy" id="321614"/>
    <lineage>
        <taxon>Eukaryota</taxon>
        <taxon>Fungi</taxon>
        <taxon>Dikarya</taxon>
        <taxon>Ascomycota</taxon>
        <taxon>Pezizomycotina</taxon>
        <taxon>Dothideomycetes</taxon>
        <taxon>Pleosporomycetidae</taxon>
        <taxon>Pleosporales</taxon>
        <taxon>Pleosporineae</taxon>
        <taxon>Phaeosphaeriaceae</taxon>
        <taxon>Parastagonospora</taxon>
    </lineage>
</organism>
<dbReference type="GeneID" id="5975549"/>
<protein>
    <submittedName>
        <fullName evidence="2">Uncharacterized protein</fullName>
    </submittedName>
</protein>
<evidence type="ECO:0000313" key="2">
    <source>
        <dbReference type="EMBL" id="EAT84607.1"/>
    </source>
</evidence>
<dbReference type="HOGENOM" id="CLU_1960365_0_0_1"/>
<dbReference type="RefSeq" id="XP_001798651.1">
    <property type="nucleotide sequence ID" value="XM_001798599.1"/>
</dbReference>
<dbReference type="EMBL" id="CH445336">
    <property type="protein sequence ID" value="EAT84607.1"/>
    <property type="molecule type" value="Genomic_DNA"/>
</dbReference>
<dbReference type="Proteomes" id="UP000001055">
    <property type="component" value="Unassembled WGS sequence"/>
</dbReference>
<reference evidence="3" key="1">
    <citation type="journal article" date="2007" name="Plant Cell">
        <title>Dothideomycete-plant interactions illuminated by genome sequencing and EST analysis of the wheat pathogen Stagonospora nodorum.</title>
        <authorList>
            <person name="Hane J.K."/>
            <person name="Lowe R.G."/>
            <person name="Solomon P.S."/>
            <person name="Tan K.C."/>
            <person name="Schoch C.L."/>
            <person name="Spatafora J.W."/>
            <person name="Crous P.W."/>
            <person name="Kodira C."/>
            <person name="Birren B.W."/>
            <person name="Galagan J.E."/>
            <person name="Torriani S.F."/>
            <person name="McDonald B.A."/>
            <person name="Oliver R.P."/>
        </authorList>
    </citation>
    <scope>NUCLEOTIDE SEQUENCE [LARGE SCALE GENOMIC DNA]</scope>
    <source>
        <strain evidence="3">SN15 / ATCC MYA-4574 / FGSC 10173</strain>
    </source>
</reference>
<accession>Q0UIT3</accession>
<gene>
    <name evidence="2" type="ORF">SNOG_08331</name>
</gene>
<feature type="compositionally biased region" description="Basic and acidic residues" evidence="1">
    <location>
        <begin position="119"/>
        <end position="128"/>
    </location>
</feature>
<feature type="compositionally biased region" description="Pro residues" evidence="1">
    <location>
        <begin position="77"/>
        <end position="87"/>
    </location>
</feature>
<evidence type="ECO:0000256" key="1">
    <source>
        <dbReference type="SAM" id="MobiDB-lite"/>
    </source>
</evidence>
<feature type="region of interest" description="Disordered" evidence="1">
    <location>
        <begin position="71"/>
        <end position="128"/>
    </location>
</feature>
<evidence type="ECO:0000313" key="3">
    <source>
        <dbReference type="Proteomes" id="UP000001055"/>
    </source>
</evidence>
<name>Q0UIT3_PHANO</name>
<proteinExistence type="predicted"/>
<dbReference type="KEGG" id="pno:SNOG_08331"/>
<dbReference type="InParanoid" id="Q0UIT3"/>
<sequence>MVKVLQLEELPGPNAGDIRPAWRDGSRSRAATLETLAGNVPVDAHAGATLHHQLQSLTLARILTVPIRHTRSLATTPAPPTQSPPPLLLSSATRPRPAAPDYFGTTTTAHAARGRHRRDRDMRCGWEA</sequence>